<keyword evidence="3" id="KW-1185">Reference proteome</keyword>
<dbReference type="Pfam" id="PF21599">
    <property type="entry name" value="ZSWIM3_N"/>
    <property type="match status" value="1"/>
</dbReference>
<reference evidence="2" key="1">
    <citation type="submission" date="2021-12" db="EMBL/GenBank/DDBJ databases">
        <authorList>
            <person name="King R."/>
        </authorList>
    </citation>
    <scope>NUCLEOTIDE SEQUENCE</scope>
</reference>
<dbReference type="EMBL" id="OV121137">
    <property type="protein sequence ID" value="CAH0558882.1"/>
    <property type="molecule type" value="Genomic_DNA"/>
</dbReference>
<dbReference type="PANTHER" id="PTHR31569:SF4">
    <property type="entry name" value="SWIM-TYPE DOMAIN-CONTAINING PROTEIN"/>
    <property type="match status" value="1"/>
</dbReference>
<dbReference type="OrthoDB" id="124789at2759"/>
<protein>
    <recommendedName>
        <fullName evidence="1">ZSWIM3 N-terminal domain-containing protein</fullName>
    </recommendedName>
</protein>
<sequence length="135" mass="15565">MLKVGNCFESISEFHVELKKYETEQNCVFYKRSTTNIKSARNKGVSRHIRDDLPYQVLYCCIHGGKNKQKTPKDNSRKARTFQRGCPAYIRLIASEDGNSLKIMSIDNNHNHDTTKVKTSKCKCTITLYRVVMAK</sequence>
<proteinExistence type="predicted"/>
<dbReference type="AlphaFoldDB" id="A0A9P0B6U9"/>
<organism evidence="2 3">
    <name type="scientific">Brassicogethes aeneus</name>
    <name type="common">Rape pollen beetle</name>
    <name type="synonym">Meligethes aeneus</name>
    <dbReference type="NCBI Taxonomy" id="1431903"/>
    <lineage>
        <taxon>Eukaryota</taxon>
        <taxon>Metazoa</taxon>
        <taxon>Ecdysozoa</taxon>
        <taxon>Arthropoda</taxon>
        <taxon>Hexapoda</taxon>
        <taxon>Insecta</taxon>
        <taxon>Pterygota</taxon>
        <taxon>Neoptera</taxon>
        <taxon>Endopterygota</taxon>
        <taxon>Coleoptera</taxon>
        <taxon>Polyphaga</taxon>
        <taxon>Cucujiformia</taxon>
        <taxon>Nitidulidae</taxon>
        <taxon>Meligethinae</taxon>
        <taxon>Brassicogethes</taxon>
    </lineage>
</organism>
<evidence type="ECO:0000259" key="1">
    <source>
        <dbReference type="Pfam" id="PF21599"/>
    </source>
</evidence>
<dbReference type="InterPro" id="IPR052579">
    <property type="entry name" value="Zinc_finger_SWIM"/>
</dbReference>
<evidence type="ECO:0000313" key="3">
    <source>
        <dbReference type="Proteomes" id="UP001154078"/>
    </source>
</evidence>
<dbReference type="Proteomes" id="UP001154078">
    <property type="component" value="Chromosome 6"/>
</dbReference>
<evidence type="ECO:0000313" key="2">
    <source>
        <dbReference type="EMBL" id="CAH0558882.1"/>
    </source>
</evidence>
<gene>
    <name evidence="2" type="ORF">MELIAE_LOCUS9117</name>
</gene>
<feature type="domain" description="ZSWIM3 N-terminal" evidence="1">
    <location>
        <begin position="2"/>
        <end position="112"/>
    </location>
</feature>
<dbReference type="PANTHER" id="PTHR31569">
    <property type="entry name" value="SWIM-TYPE DOMAIN-CONTAINING PROTEIN"/>
    <property type="match status" value="1"/>
</dbReference>
<accession>A0A9P0B6U9</accession>
<name>A0A9P0B6U9_BRAAE</name>
<dbReference type="InterPro" id="IPR048325">
    <property type="entry name" value="ZSWIM3_N"/>
</dbReference>